<evidence type="ECO:0000259" key="2">
    <source>
        <dbReference type="Pfam" id="PF12053"/>
    </source>
</evidence>
<comment type="caution">
    <text evidence="3">The sequence shown here is derived from an EMBL/GenBank/DDBJ whole genome shotgun (WGS) entry which is preliminary data.</text>
</comment>
<organism evidence="3 4">
    <name type="scientific">Desmophyllum pertusum</name>
    <dbReference type="NCBI Taxonomy" id="174260"/>
    <lineage>
        <taxon>Eukaryota</taxon>
        <taxon>Metazoa</taxon>
        <taxon>Cnidaria</taxon>
        <taxon>Anthozoa</taxon>
        <taxon>Hexacorallia</taxon>
        <taxon>Scleractinia</taxon>
        <taxon>Caryophylliina</taxon>
        <taxon>Caryophylliidae</taxon>
        <taxon>Desmophyllum</taxon>
    </lineage>
</organism>
<dbReference type="GO" id="GO:0003824">
    <property type="term" value="F:catalytic activity"/>
    <property type="evidence" value="ECO:0007669"/>
    <property type="project" value="InterPro"/>
</dbReference>
<proteinExistence type="inferred from homology"/>
<dbReference type="Gene3D" id="1.10.275.10">
    <property type="entry name" value="Fumarase/aspartase (N-terminal domain)"/>
    <property type="match status" value="1"/>
</dbReference>
<dbReference type="EMBL" id="MU827313">
    <property type="protein sequence ID" value="KAJ7359057.1"/>
    <property type="molecule type" value="Genomic_DNA"/>
</dbReference>
<dbReference type="PANTHER" id="PTHR10362">
    <property type="entry name" value="HISTIDINE AMMONIA-LYASE"/>
    <property type="match status" value="1"/>
</dbReference>
<evidence type="ECO:0000256" key="1">
    <source>
        <dbReference type="ARBA" id="ARBA00007238"/>
    </source>
</evidence>
<dbReference type="Proteomes" id="UP001163046">
    <property type="component" value="Unassembled WGS sequence"/>
</dbReference>
<dbReference type="InterPro" id="IPR024083">
    <property type="entry name" value="Fumarase/histidase_N"/>
</dbReference>
<dbReference type="SUPFAM" id="SSF48557">
    <property type="entry name" value="L-aspartase-like"/>
    <property type="match status" value="1"/>
</dbReference>
<evidence type="ECO:0000313" key="4">
    <source>
        <dbReference type="Proteomes" id="UP001163046"/>
    </source>
</evidence>
<gene>
    <name evidence="3" type="ORF">OS493_019964</name>
</gene>
<evidence type="ECO:0000313" key="3">
    <source>
        <dbReference type="EMBL" id="KAJ7359057.1"/>
    </source>
</evidence>
<reference evidence="3" key="1">
    <citation type="submission" date="2023-01" db="EMBL/GenBank/DDBJ databases">
        <title>Genome assembly of the deep-sea coral Lophelia pertusa.</title>
        <authorList>
            <person name="Herrera S."/>
            <person name="Cordes E."/>
        </authorList>
    </citation>
    <scope>NUCLEOTIDE SEQUENCE</scope>
    <source>
        <strain evidence="3">USNM1676648</strain>
        <tissue evidence="3">Polyp</tissue>
    </source>
</reference>
<dbReference type="InterPro" id="IPR001106">
    <property type="entry name" value="Aromatic_Lyase"/>
</dbReference>
<dbReference type="Gene3D" id="3.10.20.90">
    <property type="entry name" value="Phosphatidylinositol 3-kinase Catalytic Subunit, Chain A, domain 1"/>
    <property type="match status" value="1"/>
</dbReference>
<name>A0A9W9YN33_9CNID</name>
<dbReference type="Pfam" id="PF00221">
    <property type="entry name" value="Lyase_aromatic"/>
    <property type="match status" value="1"/>
</dbReference>
<sequence length="249" mass="27169">MRLSVRFNGKWFVVPCGEGENSIKWLIEETVRRSKAEKLHFTAKALEAVLAQGGGKLDPKDAINQVLNDSDFVRLSAVGAHVENGHTSPDGTLDGEVMEKSQDHAQFVELDGCSLSTETLVALGKGKLKIKLTEESEQNVNKSRGLLDDIVRENKVVYGVTTGFGMFASVVIPPEKLKQLQVNLIRSHAAGVGHPLSVKHTRMLFALRINILAKGYSGISLKTLRQLVAAFNESCLPWVPEQGTVGGKR</sequence>
<protein>
    <recommendedName>
        <fullName evidence="2">Par3/HAL N-terminal domain-containing protein</fullName>
    </recommendedName>
</protein>
<keyword evidence="4" id="KW-1185">Reference proteome</keyword>
<dbReference type="OrthoDB" id="10051290at2759"/>
<dbReference type="AlphaFoldDB" id="A0A9W9YN33"/>
<dbReference type="Pfam" id="PF12053">
    <property type="entry name" value="Par3_HAL_N_term"/>
    <property type="match status" value="1"/>
</dbReference>
<dbReference type="InterPro" id="IPR008948">
    <property type="entry name" value="L-Aspartase-like"/>
</dbReference>
<accession>A0A9W9YN33</accession>
<feature type="domain" description="Par3/HAL N-terminal" evidence="2">
    <location>
        <begin position="1"/>
        <end position="72"/>
    </location>
</feature>
<comment type="similarity">
    <text evidence="1">Belongs to the PAL/histidase family.</text>
</comment>
<dbReference type="InterPro" id="IPR021922">
    <property type="entry name" value="Par3/HAL_N"/>
</dbReference>